<feature type="transmembrane region" description="Helical" evidence="1">
    <location>
        <begin position="44"/>
        <end position="65"/>
    </location>
</feature>
<keyword evidence="4" id="KW-1185">Reference proteome</keyword>
<dbReference type="OrthoDB" id="678322at2"/>
<dbReference type="PROSITE" id="PS51257">
    <property type="entry name" value="PROKAR_LIPOPROTEIN"/>
    <property type="match status" value="1"/>
</dbReference>
<gene>
    <name evidence="3" type="ORF">CW751_04960</name>
</gene>
<keyword evidence="2" id="KW-0732">Signal</keyword>
<dbReference type="Proteomes" id="UP000236654">
    <property type="component" value="Unassembled WGS sequence"/>
</dbReference>
<sequence length="87" mass="9861">MKKQYWILLILIGFAQVSLACPVCERQQPKVTMGLTHGAGPGSNWDWVIIVFMTILTLLTLYFSIKFLVKPGEKGKDHVKQSILNEQ</sequence>
<proteinExistence type="predicted"/>
<reference evidence="3 4" key="1">
    <citation type="submission" date="2017-12" db="EMBL/GenBank/DDBJ databases">
        <title>The draft genome sequence of Brumimicrobium saltpan LHR20.</title>
        <authorList>
            <person name="Do Z.-J."/>
            <person name="Luo H.-R."/>
        </authorList>
    </citation>
    <scope>NUCLEOTIDE SEQUENCE [LARGE SCALE GENOMIC DNA]</scope>
    <source>
        <strain evidence="3 4">LHR20</strain>
    </source>
</reference>
<dbReference type="AlphaFoldDB" id="A0A2I0R4V9"/>
<comment type="caution">
    <text evidence="3">The sequence shown here is derived from an EMBL/GenBank/DDBJ whole genome shotgun (WGS) entry which is preliminary data.</text>
</comment>
<evidence type="ECO:0000256" key="1">
    <source>
        <dbReference type="SAM" id="Phobius"/>
    </source>
</evidence>
<evidence type="ECO:0000313" key="4">
    <source>
        <dbReference type="Proteomes" id="UP000236654"/>
    </source>
</evidence>
<evidence type="ECO:0008006" key="5">
    <source>
        <dbReference type="Google" id="ProtNLM"/>
    </source>
</evidence>
<feature type="signal peptide" evidence="2">
    <location>
        <begin position="1"/>
        <end position="20"/>
    </location>
</feature>
<dbReference type="EMBL" id="PJNI01000003">
    <property type="protein sequence ID" value="PKR81410.1"/>
    <property type="molecule type" value="Genomic_DNA"/>
</dbReference>
<keyword evidence="1" id="KW-0812">Transmembrane</keyword>
<feature type="chain" id="PRO_5014189011" description="CcmD family protein" evidence="2">
    <location>
        <begin position="21"/>
        <end position="87"/>
    </location>
</feature>
<accession>A0A2I0R4V9</accession>
<keyword evidence="1" id="KW-1133">Transmembrane helix</keyword>
<keyword evidence="1" id="KW-0472">Membrane</keyword>
<protein>
    <recommendedName>
        <fullName evidence="5">CcmD family protein</fullName>
    </recommendedName>
</protein>
<name>A0A2I0R4V9_9FLAO</name>
<dbReference type="RefSeq" id="WP_101333891.1">
    <property type="nucleotide sequence ID" value="NZ_PJNI01000003.1"/>
</dbReference>
<organism evidence="3 4">
    <name type="scientific">Brumimicrobium salinarum</name>
    <dbReference type="NCBI Taxonomy" id="2058658"/>
    <lineage>
        <taxon>Bacteria</taxon>
        <taxon>Pseudomonadati</taxon>
        <taxon>Bacteroidota</taxon>
        <taxon>Flavobacteriia</taxon>
        <taxon>Flavobacteriales</taxon>
        <taxon>Crocinitomicaceae</taxon>
        <taxon>Brumimicrobium</taxon>
    </lineage>
</organism>
<evidence type="ECO:0000313" key="3">
    <source>
        <dbReference type="EMBL" id="PKR81410.1"/>
    </source>
</evidence>
<evidence type="ECO:0000256" key="2">
    <source>
        <dbReference type="SAM" id="SignalP"/>
    </source>
</evidence>